<dbReference type="Proteomes" id="UP000218899">
    <property type="component" value="Chromosome"/>
</dbReference>
<evidence type="ECO:0000256" key="4">
    <source>
        <dbReference type="ARBA" id="ARBA00024481"/>
    </source>
</evidence>
<accession>A0A1B4VCT0</accession>
<dbReference type="EC" id="6.5.1.4" evidence="5 6"/>
<dbReference type="PIRSF" id="PIRSF005378">
    <property type="entry name" value="RNA3'_term_phos_cycl_euk"/>
    <property type="match status" value="1"/>
</dbReference>
<dbReference type="PANTHER" id="PTHR11096:SF0">
    <property type="entry name" value="RNA 3'-TERMINAL PHOSPHATE CYCLASE"/>
    <property type="match status" value="1"/>
</dbReference>
<evidence type="ECO:0000259" key="7">
    <source>
        <dbReference type="Pfam" id="PF01137"/>
    </source>
</evidence>
<dbReference type="Pfam" id="PF01137">
    <property type="entry name" value="RTC"/>
    <property type="match status" value="1"/>
</dbReference>
<keyword evidence="5" id="KW-0963">Cytoplasm</keyword>
<keyword evidence="2 5" id="KW-0436">Ligase</keyword>
<comment type="subcellular location">
    <subcellularLocation>
        <location evidence="5">Cytoplasm</location>
    </subcellularLocation>
</comment>
<dbReference type="InterPro" id="IPR036553">
    <property type="entry name" value="RPTC_insert"/>
</dbReference>
<gene>
    <name evidence="5" type="primary">rtcA</name>
    <name evidence="9" type="ORF">SVA_0225</name>
</gene>
<dbReference type="PANTHER" id="PTHR11096">
    <property type="entry name" value="RNA 3' TERMINAL PHOSPHATE CYCLASE"/>
    <property type="match status" value="1"/>
</dbReference>
<comment type="similarity">
    <text evidence="1 5">Belongs to the RNA 3'-terminal cyclase family. Type 1 subfamily.</text>
</comment>
<dbReference type="Gene3D" id="3.65.10.20">
    <property type="entry name" value="RNA 3'-terminal phosphate cyclase domain"/>
    <property type="match status" value="1"/>
</dbReference>
<name>A0A1B4VCT0_9GAMM</name>
<dbReference type="AlphaFoldDB" id="A0A1B4VCT0"/>
<comment type="catalytic activity">
    <reaction evidence="4 5">
        <text>a 3'-end 3'-phospho-ribonucleotide-RNA + ATP = a 3'-end 2',3'-cyclophospho-ribonucleotide-RNA + AMP + diphosphate</text>
        <dbReference type="Rhea" id="RHEA:23976"/>
        <dbReference type="Rhea" id="RHEA-COMP:10463"/>
        <dbReference type="Rhea" id="RHEA-COMP:10464"/>
        <dbReference type="ChEBI" id="CHEBI:30616"/>
        <dbReference type="ChEBI" id="CHEBI:33019"/>
        <dbReference type="ChEBI" id="CHEBI:83062"/>
        <dbReference type="ChEBI" id="CHEBI:83064"/>
        <dbReference type="ChEBI" id="CHEBI:456215"/>
        <dbReference type="EC" id="6.5.1.4"/>
    </reaction>
</comment>
<keyword evidence="10" id="KW-1185">Reference proteome</keyword>
<dbReference type="Gene3D" id="3.30.360.20">
    <property type="entry name" value="RNA 3'-terminal phosphate cyclase, insert domain"/>
    <property type="match status" value="1"/>
</dbReference>
<evidence type="ECO:0000259" key="8">
    <source>
        <dbReference type="Pfam" id="PF05189"/>
    </source>
</evidence>
<dbReference type="RefSeq" id="WP_096457572.1">
    <property type="nucleotide sequence ID" value="NZ_AP014936.1"/>
</dbReference>
<evidence type="ECO:0000313" key="10">
    <source>
        <dbReference type="Proteomes" id="UP000218899"/>
    </source>
</evidence>
<dbReference type="InterPro" id="IPR013792">
    <property type="entry name" value="RNA3'P_cycl/enolpyr_Trfase_a/b"/>
</dbReference>
<evidence type="ECO:0000256" key="6">
    <source>
        <dbReference type="NCBIfam" id="TIGR03399"/>
    </source>
</evidence>
<comment type="function">
    <text evidence="5">Catalyzes the conversion of 3'-phosphate to a 2',3'-cyclic phosphodiester at the end of RNA. The mechanism of action of the enzyme occurs in 3 steps: (A) adenylation of the enzyme by ATP; (B) transfer of adenylate to an RNA-N3'P to produce RNA-N3'PP5'A; (C) and attack of the adjacent 2'-hydroxyl on the 3'-phosphorus in the diester linkage to produce the cyclic end product. The biological role of this enzyme is unknown but it is likely to function in some aspects of cellular RNA processing.</text>
</comment>
<keyword evidence="5" id="KW-0067">ATP-binding</keyword>
<evidence type="ECO:0000256" key="1">
    <source>
        <dbReference type="ARBA" id="ARBA00009206"/>
    </source>
</evidence>
<dbReference type="InterPro" id="IPR013791">
    <property type="entry name" value="RNA3'-term_phos_cycl_insert"/>
</dbReference>
<dbReference type="OrthoDB" id="9789235at2"/>
<keyword evidence="3 5" id="KW-0547">Nucleotide-binding</keyword>
<feature type="binding site" evidence="5">
    <location>
        <begin position="284"/>
        <end position="288"/>
    </location>
    <ligand>
        <name>ATP</name>
        <dbReference type="ChEBI" id="CHEBI:30616"/>
    </ligand>
</feature>
<evidence type="ECO:0000256" key="5">
    <source>
        <dbReference type="HAMAP-Rule" id="MF_00200"/>
    </source>
</evidence>
<dbReference type="InterPro" id="IPR020719">
    <property type="entry name" value="RNA3'_term_phos_cycl-like_CS"/>
</dbReference>
<dbReference type="KEGG" id="sva:SVA_0225"/>
<evidence type="ECO:0000256" key="3">
    <source>
        <dbReference type="ARBA" id="ARBA00022741"/>
    </source>
</evidence>
<dbReference type="SUPFAM" id="SSF55205">
    <property type="entry name" value="EPT/RTPC-like"/>
    <property type="match status" value="1"/>
</dbReference>
<dbReference type="EMBL" id="AP014936">
    <property type="protein sequence ID" value="BAU46807.1"/>
    <property type="molecule type" value="Genomic_DNA"/>
</dbReference>
<dbReference type="InterPro" id="IPR023797">
    <property type="entry name" value="RNA3'_phos_cyclase_dom"/>
</dbReference>
<dbReference type="HAMAP" id="MF_00200">
    <property type="entry name" value="RTC"/>
    <property type="match status" value="1"/>
</dbReference>
<evidence type="ECO:0000256" key="2">
    <source>
        <dbReference type="ARBA" id="ARBA00022598"/>
    </source>
</evidence>
<dbReference type="SUPFAM" id="SSF52913">
    <property type="entry name" value="RNA 3'-terminal phosphate cyclase, RPTC, insert domain"/>
    <property type="match status" value="1"/>
</dbReference>
<feature type="binding site" evidence="5">
    <location>
        <position position="100"/>
    </location>
    <ligand>
        <name>ATP</name>
        <dbReference type="ChEBI" id="CHEBI:30616"/>
    </ligand>
</feature>
<sequence length="342" mass="35826">MKTIDASHGEGGGQVVRTACALAAMTGEGVRLVNMRAGRRPPGLAAQHLTAVRAVAALCDAEVAGLALGAREIVFLPGRIKPGEFRFDVGTAGSVTLVLQALLPAALCAPGPVRVTVTGGTDVRATPTVDYFQRVFLPLLARTGARASLRIVRRGYYPRGGGEVELTIEPCGRFAPLRLEQAGALELIEGFAYCANLPGHIAARMANAATARLAGLRVRIDTRVLGRTEAFGPGGAIVLAARTAHALLGALAVAERGVPAERLGELAADELRPEIESGATLDVHAADQLLVYLARAAGPSVFLARTLSLHVQTVCWLLEQFLPVRFRSSAQGALSRLEVMPA</sequence>
<proteinExistence type="inferred from homology"/>
<feature type="domain" description="RNA 3'-terminal phosphate cyclase insert" evidence="8">
    <location>
        <begin position="181"/>
        <end position="276"/>
    </location>
</feature>
<dbReference type="Pfam" id="PF05189">
    <property type="entry name" value="RTC_insert"/>
    <property type="match status" value="1"/>
</dbReference>
<dbReference type="GO" id="GO:0005524">
    <property type="term" value="F:ATP binding"/>
    <property type="evidence" value="ECO:0007669"/>
    <property type="project" value="UniProtKB-KW"/>
</dbReference>
<organism evidence="9 10">
    <name type="scientific">Sulfurifustis variabilis</name>
    <dbReference type="NCBI Taxonomy" id="1675686"/>
    <lineage>
        <taxon>Bacteria</taxon>
        <taxon>Pseudomonadati</taxon>
        <taxon>Pseudomonadota</taxon>
        <taxon>Gammaproteobacteria</taxon>
        <taxon>Acidiferrobacterales</taxon>
        <taxon>Acidiferrobacteraceae</taxon>
        <taxon>Sulfurifustis</taxon>
    </lineage>
</organism>
<dbReference type="GO" id="GO:0003963">
    <property type="term" value="F:RNA-3'-phosphate cyclase activity"/>
    <property type="evidence" value="ECO:0007669"/>
    <property type="project" value="UniProtKB-UniRule"/>
</dbReference>
<reference evidence="9 10" key="1">
    <citation type="submission" date="2015-08" db="EMBL/GenBank/DDBJ databases">
        <title>Complete genome sequence of Sulfurifustis variabilis.</title>
        <authorList>
            <person name="Miura A."/>
            <person name="Kojima H."/>
            <person name="Fukui M."/>
        </authorList>
    </citation>
    <scope>NUCLEOTIDE SEQUENCE [LARGE SCALE GENOMIC DNA]</scope>
    <source>
        <strain evidence="10">skN76</strain>
    </source>
</reference>
<protein>
    <recommendedName>
        <fullName evidence="5 6">RNA 3'-terminal phosphate cyclase</fullName>
        <shortName evidence="5">RNA cyclase</shortName>
        <shortName evidence="5">RNA-3'-phosphate cyclase</shortName>
        <ecNumber evidence="5 6">6.5.1.4</ecNumber>
    </recommendedName>
</protein>
<dbReference type="InterPro" id="IPR037136">
    <property type="entry name" value="RNA3'_phos_cyclase_dom_sf"/>
</dbReference>
<dbReference type="PROSITE" id="PS01287">
    <property type="entry name" value="RTC"/>
    <property type="match status" value="1"/>
</dbReference>
<dbReference type="InterPro" id="IPR017770">
    <property type="entry name" value="RNA3'_term_phos_cyc_type_1"/>
</dbReference>
<dbReference type="InterPro" id="IPR000228">
    <property type="entry name" value="RNA3'_term_phos_cyc"/>
</dbReference>
<dbReference type="NCBIfam" id="TIGR03399">
    <property type="entry name" value="RNA_3prim_cycl"/>
    <property type="match status" value="1"/>
</dbReference>
<dbReference type="GO" id="GO:0006396">
    <property type="term" value="P:RNA processing"/>
    <property type="evidence" value="ECO:0007669"/>
    <property type="project" value="UniProtKB-UniRule"/>
</dbReference>
<dbReference type="GO" id="GO:0005737">
    <property type="term" value="C:cytoplasm"/>
    <property type="evidence" value="ECO:0007669"/>
    <property type="project" value="UniProtKB-SubCell"/>
</dbReference>
<feature type="domain" description="RNA 3'-terminal phosphate cyclase" evidence="7">
    <location>
        <begin position="9"/>
        <end position="327"/>
    </location>
</feature>
<evidence type="ECO:0000313" key="9">
    <source>
        <dbReference type="EMBL" id="BAU46807.1"/>
    </source>
</evidence>
<feature type="active site" description="Tele-AMP-histidine intermediate" evidence="5">
    <location>
        <position position="310"/>
    </location>
</feature>